<keyword evidence="11" id="KW-0732">Signal</keyword>
<evidence type="ECO:0000256" key="11">
    <source>
        <dbReference type="SAM" id="SignalP"/>
    </source>
</evidence>
<dbReference type="Pfam" id="PF00264">
    <property type="entry name" value="Tyrosinase"/>
    <property type="match status" value="1"/>
</dbReference>
<dbReference type="Proteomes" id="UP000799757">
    <property type="component" value="Unassembled WGS sequence"/>
</dbReference>
<dbReference type="PANTHER" id="PTHR11474:SF76">
    <property type="entry name" value="SHKT DOMAIN-CONTAINING PROTEIN"/>
    <property type="match status" value="1"/>
</dbReference>
<dbReference type="InterPro" id="IPR050316">
    <property type="entry name" value="Tyrosinase/Hemocyanin"/>
</dbReference>
<dbReference type="SUPFAM" id="SSF48056">
    <property type="entry name" value="Di-copper centre-containing domain"/>
    <property type="match status" value="1"/>
</dbReference>
<comment type="similarity">
    <text evidence="2">Belongs to the tyrosinase family.</text>
</comment>
<dbReference type="OrthoDB" id="6132182at2759"/>
<dbReference type="PRINTS" id="PR00092">
    <property type="entry name" value="TYROSINASE"/>
</dbReference>
<evidence type="ECO:0000256" key="4">
    <source>
        <dbReference type="ARBA" id="ARBA00022723"/>
    </source>
</evidence>
<gene>
    <name evidence="13" type="ORF">K505DRAFT_338079</name>
</gene>
<dbReference type="Pfam" id="PF18132">
    <property type="entry name" value="Tyrosinase_C"/>
    <property type="match status" value="1"/>
</dbReference>
<evidence type="ECO:0000256" key="10">
    <source>
        <dbReference type="ARBA" id="ARBA00048881"/>
    </source>
</evidence>
<feature type="domain" description="Tyrosinase copper-binding" evidence="12">
    <location>
        <begin position="118"/>
        <end position="135"/>
    </location>
</feature>
<name>A0A6A6X999_9PLEO</name>
<keyword evidence="14" id="KW-1185">Reference proteome</keyword>
<evidence type="ECO:0000256" key="3">
    <source>
        <dbReference type="ARBA" id="ARBA00011906"/>
    </source>
</evidence>
<dbReference type="EC" id="1.14.18.1" evidence="3"/>
<evidence type="ECO:0000256" key="5">
    <source>
        <dbReference type="ARBA" id="ARBA00023002"/>
    </source>
</evidence>
<protein>
    <recommendedName>
        <fullName evidence="3">tyrosinase</fullName>
        <ecNumber evidence="3">1.14.18.1</ecNumber>
    </recommendedName>
</protein>
<keyword evidence="6" id="KW-0186">Copper</keyword>
<dbReference type="GO" id="GO:0004503">
    <property type="term" value="F:tyrosinase activity"/>
    <property type="evidence" value="ECO:0007669"/>
    <property type="project" value="UniProtKB-EC"/>
</dbReference>
<dbReference type="GO" id="GO:0042438">
    <property type="term" value="P:melanin biosynthetic process"/>
    <property type="evidence" value="ECO:0007669"/>
    <property type="project" value="UniProtKB-KW"/>
</dbReference>
<dbReference type="InterPro" id="IPR041640">
    <property type="entry name" value="Tyrosinase_C"/>
</dbReference>
<accession>A0A6A6X999</accession>
<dbReference type="PROSITE" id="PS00497">
    <property type="entry name" value="TYROSINASE_1"/>
    <property type="match status" value="1"/>
</dbReference>
<dbReference type="PANTHER" id="PTHR11474">
    <property type="entry name" value="TYROSINASE FAMILY MEMBER"/>
    <property type="match status" value="1"/>
</dbReference>
<feature type="chain" id="PRO_5025568380" description="tyrosinase" evidence="11">
    <location>
        <begin position="25"/>
        <end position="603"/>
    </location>
</feature>
<evidence type="ECO:0000256" key="7">
    <source>
        <dbReference type="ARBA" id="ARBA00023033"/>
    </source>
</evidence>
<dbReference type="InterPro" id="IPR008922">
    <property type="entry name" value="Di-copper_centre_dom_sf"/>
</dbReference>
<evidence type="ECO:0000313" key="14">
    <source>
        <dbReference type="Proteomes" id="UP000799757"/>
    </source>
</evidence>
<keyword evidence="4" id="KW-0479">Metal-binding</keyword>
<evidence type="ECO:0000256" key="6">
    <source>
        <dbReference type="ARBA" id="ARBA00023008"/>
    </source>
</evidence>
<dbReference type="GO" id="GO:0046872">
    <property type="term" value="F:metal ion binding"/>
    <property type="evidence" value="ECO:0007669"/>
    <property type="project" value="UniProtKB-KW"/>
</dbReference>
<evidence type="ECO:0000256" key="2">
    <source>
        <dbReference type="ARBA" id="ARBA00009928"/>
    </source>
</evidence>
<evidence type="ECO:0000256" key="9">
    <source>
        <dbReference type="ARBA" id="ARBA00048233"/>
    </source>
</evidence>
<keyword evidence="5" id="KW-0560">Oxidoreductase</keyword>
<evidence type="ECO:0000256" key="1">
    <source>
        <dbReference type="ARBA" id="ARBA00001973"/>
    </source>
</evidence>
<dbReference type="AlphaFoldDB" id="A0A6A6X999"/>
<sequence length="603" mass="67328">MWLTYFLSTIVVASLASCTPAASTEPVRYENSTGRHLVTGVAWRDGLGHVPIRREIRDLKNNFPDQWSLYLLGLRAFHDSEQTNPLSFYEISGIHGRPYKVWQDAQGLPGKLGGYCPHQNPLFLAWHRPYLVLYEQEIYKYVRDIALRSAPHLVERFASAADSFRLPYWDWALGEKGGSIPDFFTTPTIQVVGPDGLNQAIANPLYRYDFDPLIPGDFEGQWSTQNRTLRWPTSGGSTADSQNGKFVKDFEGQRRGWLDQVSAGFGRSRTLNAFSTDYIEMVHGWVHYTIAGAPPVNTYTGHMWPVEYSAFEPLFLLHHCNVDRLFALWQVVNPDKWFVPESVKDKGNFVLADNQIVDGNTPLSPFWTTSTTFWTSNDVQDTISLGYAYPETQSWLYSSSSSYRTAVNATIAQLYSSSVRNMLSAGVGENGHDFNHLIVDGSFTDWSVELSAVSSTLPPTFQVRFSFIGDFSSDPVKDVGMWNVMMPSTHRDHQTKTESRKRASTLEKNMKGSVALTANLLDCIAAGQLGSLGKDDVVPFLKSKLTWLVYQGDGALIPNTALQGLTVQVASTIVRIPEHPDQPLAYSDDLVVHPEVTAGKGSV</sequence>
<dbReference type="InterPro" id="IPR002227">
    <property type="entry name" value="Tyrosinase_Cu-bd"/>
</dbReference>
<keyword evidence="8" id="KW-0470">Melanin biosynthesis</keyword>
<comment type="cofactor">
    <cofactor evidence="1">
        <name>Cu(2+)</name>
        <dbReference type="ChEBI" id="CHEBI:29036"/>
    </cofactor>
</comment>
<feature type="signal peptide" evidence="11">
    <location>
        <begin position="1"/>
        <end position="24"/>
    </location>
</feature>
<reference evidence="13" key="1">
    <citation type="journal article" date="2020" name="Stud. Mycol.">
        <title>101 Dothideomycetes genomes: a test case for predicting lifestyles and emergence of pathogens.</title>
        <authorList>
            <person name="Haridas S."/>
            <person name="Albert R."/>
            <person name="Binder M."/>
            <person name="Bloem J."/>
            <person name="Labutti K."/>
            <person name="Salamov A."/>
            <person name="Andreopoulos B."/>
            <person name="Baker S."/>
            <person name="Barry K."/>
            <person name="Bills G."/>
            <person name="Bluhm B."/>
            <person name="Cannon C."/>
            <person name="Castanera R."/>
            <person name="Culley D."/>
            <person name="Daum C."/>
            <person name="Ezra D."/>
            <person name="Gonzalez J."/>
            <person name="Henrissat B."/>
            <person name="Kuo A."/>
            <person name="Liang C."/>
            <person name="Lipzen A."/>
            <person name="Lutzoni F."/>
            <person name="Magnuson J."/>
            <person name="Mondo S."/>
            <person name="Nolan M."/>
            <person name="Ohm R."/>
            <person name="Pangilinan J."/>
            <person name="Park H.-J."/>
            <person name="Ramirez L."/>
            <person name="Alfaro M."/>
            <person name="Sun H."/>
            <person name="Tritt A."/>
            <person name="Yoshinaga Y."/>
            <person name="Zwiers L.-H."/>
            <person name="Turgeon B."/>
            <person name="Goodwin S."/>
            <person name="Spatafora J."/>
            <person name="Crous P."/>
            <person name="Grigoriev I."/>
        </authorList>
    </citation>
    <scope>NUCLEOTIDE SEQUENCE</scope>
    <source>
        <strain evidence="13">CBS 109.77</strain>
    </source>
</reference>
<proteinExistence type="inferred from homology"/>
<evidence type="ECO:0000313" key="13">
    <source>
        <dbReference type="EMBL" id="KAF2793120.1"/>
    </source>
</evidence>
<comment type="catalytic activity">
    <reaction evidence="9">
        <text>2 L-dopa + O2 = 2 L-dopaquinone + 2 H2O</text>
        <dbReference type="Rhea" id="RHEA:34287"/>
        <dbReference type="ChEBI" id="CHEBI:15377"/>
        <dbReference type="ChEBI" id="CHEBI:15379"/>
        <dbReference type="ChEBI" id="CHEBI:57504"/>
        <dbReference type="ChEBI" id="CHEBI:57924"/>
        <dbReference type="EC" id="1.14.18.1"/>
    </reaction>
</comment>
<dbReference type="EMBL" id="MU001941">
    <property type="protein sequence ID" value="KAF2793120.1"/>
    <property type="molecule type" value="Genomic_DNA"/>
</dbReference>
<comment type="catalytic activity">
    <reaction evidence="10">
        <text>L-tyrosine + O2 = L-dopaquinone + H2O</text>
        <dbReference type="Rhea" id="RHEA:18117"/>
        <dbReference type="ChEBI" id="CHEBI:15377"/>
        <dbReference type="ChEBI" id="CHEBI:15379"/>
        <dbReference type="ChEBI" id="CHEBI:57924"/>
        <dbReference type="ChEBI" id="CHEBI:58315"/>
        <dbReference type="EC" id="1.14.18.1"/>
    </reaction>
</comment>
<dbReference type="Gene3D" id="1.10.1280.10">
    <property type="entry name" value="Di-copper center containing domain from catechol oxidase"/>
    <property type="match status" value="1"/>
</dbReference>
<organism evidence="13 14">
    <name type="scientific">Melanomma pulvis-pyrius CBS 109.77</name>
    <dbReference type="NCBI Taxonomy" id="1314802"/>
    <lineage>
        <taxon>Eukaryota</taxon>
        <taxon>Fungi</taxon>
        <taxon>Dikarya</taxon>
        <taxon>Ascomycota</taxon>
        <taxon>Pezizomycotina</taxon>
        <taxon>Dothideomycetes</taxon>
        <taxon>Pleosporomycetidae</taxon>
        <taxon>Pleosporales</taxon>
        <taxon>Melanommataceae</taxon>
        <taxon>Melanomma</taxon>
    </lineage>
</organism>
<keyword evidence="7" id="KW-0503">Monooxygenase</keyword>
<evidence type="ECO:0000256" key="8">
    <source>
        <dbReference type="ARBA" id="ARBA00023101"/>
    </source>
</evidence>
<evidence type="ECO:0000259" key="12">
    <source>
        <dbReference type="PROSITE" id="PS00497"/>
    </source>
</evidence>